<feature type="domain" description="HD/PDEase" evidence="8">
    <location>
        <begin position="28"/>
        <end position="140"/>
    </location>
</feature>
<evidence type="ECO:0000313" key="9">
    <source>
        <dbReference type="EMBL" id="GAF67986.1"/>
    </source>
</evidence>
<comment type="subunit">
    <text evidence="4">Homodimer.</text>
</comment>
<name>X0RYF0_9ZZZZ</name>
<dbReference type="GO" id="GO:0046872">
    <property type="term" value="F:metal ion binding"/>
    <property type="evidence" value="ECO:0007669"/>
    <property type="project" value="UniProtKB-KW"/>
</dbReference>
<protein>
    <recommendedName>
        <fullName evidence="5">5'-deoxynucleotidase</fullName>
        <ecNumber evidence="5">3.1.3.89</ecNumber>
    </recommendedName>
</protein>
<dbReference type="SUPFAM" id="SSF109604">
    <property type="entry name" value="HD-domain/PDEase-like"/>
    <property type="match status" value="1"/>
</dbReference>
<evidence type="ECO:0000256" key="7">
    <source>
        <dbReference type="ARBA" id="ARBA00022801"/>
    </source>
</evidence>
<evidence type="ECO:0000256" key="3">
    <source>
        <dbReference type="ARBA" id="ARBA00001941"/>
    </source>
</evidence>
<gene>
    <name evidence="9" type="ORF">S01H1_14688</name>
</gene>
<dbReference type="GO" id="GO:0005737">
    <property type="term" value="C:cytoplasm"/>
    <property type="evidence" value="ECO:0007669"/>
    <property type="project" value="TreeGrafter"/>
</dbReference>
<evidence type="ECO:0000256" key="1">
    <source>
        <dbReference type="ARBA" id="ARBA00001638"/>
    </source>
</evidence>
<proteinExistence type="predicted"/>
<reference evidence="9" key="1">
    <citation type="journal article" date="2014" name="Front. Microbiol.">
        <title>High frequency of phylogenetically diverse reductive dehalogenase-homologous genes in deep subseafloor sedimentary metagenomes.</title>
        <authorList>
            <person name="Kawai M."/>
            <person name="Futagami T."/>
            <person name="Toyoda A."/>
            <person name="Takaki Y."/>
            <person name="Nishi S."/>
            <person name="Hori S."/>
            <person name="Arai W."/>
            <person name="Tsubouchi T."/>
            <person name="Morono Y."/>
            <person name="Uchiyama I."/>
            <person name="Ito T."/>
            <person name="Fujiyama A."/>
            <person name="Inagaki F."/>
            <person name="Takami H."/>
        </authorList>
    </citation>
    <scope>NUCLEOTIDE SEQUENCE</scope>
    <source>
        <strain evidence="9">Expedition CK06-06</strain>
    </source>
</reference>
<dbReference type="InterPro" id="IPR006674">
    <property type="entry name" value="HD_domain"/>
</dbReference>
<dbReference type="PANTHER" id="PTHR11845:SF13">
    <property type="entry name" value="5'-DEOXYNUCLEOTIDASE HDDC2"/>
    <property type="match status" value="1"/>
</dbReference>
<comment type="caution">
    <text evidence="9">The sequence shown here is derived from an EMBL/GenBank/DDBJ whole genome shotgun (WGS) entry which is preliminary data.</text>
</comment>
<evidence type="ECO:0000256" key="5">
    <source>
        <dbReference type="ARBA" id="ARBA00012964"/>
    </source>
</evidence>
<keyword evidence="7" id="KW-0378">Hydrolase</keyword>
<dbReference type="AlphaFoldDB" id="X0RYF0"/>
<dbReference type="InterPro" id="IPR003607">
    <property type="entry name" value="HD/PDEase_dom"/>
</dbReference>
<evidence type="ECO:0000256" key="4">
    <source>
        <dbReference type="ARBA" id="ARBA00011738"/>
    </source>
</evidence>
<evidence type="ECO:0000256" key="6">
    <source>
        <dbReference type="ARBA" id="ARBA00022723"/>
    </source>
</evidence>
<dbReference type="Pfam" id="PF13023">
    <property type="entry name" value="HD_3"/>
    <property type="match status" value="1"/>
</dbReference>
<dbReference type="GO" id="GO:0002953">
    <property type="term" value="F:5'-deoxynucleotidase activity"/>
    <property type="evidence" value="ECO:0007669"/>
    <property type="project" value="UniProtKB-EC"/>
</dbReference>
<dbReference type="CDD" id="cd00077">
    <property type="entry name" value="HDc"/>
    <property type="match status" value="1"/>
</dbReference>
<organism evidence="9">
    <name type="scientific">marine sediment metagenome</name>
    <dbReference type="NCBI Taxonomy" id="412755"/>
    <lineage>
        <taxon>unclassified sequences</taxon>
        <taxon>metagenomes</taxon>
        <taxon>ecological metagenomes</taxon>
    </lineage>
</organism>
<comment type="cofactor">
    <cofactor evidence="2">
        <name>Mn(2+)</name>
        <dbReference type="ChEBI" id="CHEBI:29035"/>
    </cofactor>
</comment>
<evidence type="ECO:0000256" key="2">
    <source>
        <dbReference type="ARBA" id="ARBA00001936"/>
    </source>
</evidence>
<dbReference type="EMBL" id="BARS01007650">
    <property type="protein sequence ID" value="GAF67986.1"/>
    <property type="molecule type" value="Genomic_DNA"/>
</dbReference>
<dbReference type="Gene3D" id="1.10.3210.10">
    <property type="entry name" value="Hypothetical protein af1432"/>
    <property type="match status" value="1"/>
</dbReference>
<comment type="catalytic activity">
    <reaction evidence="1">
        <text>a 2'-deoxyribonucleoside 5'-phosphate + H2O = a 2'-deoxyribonucleoside + phosphate</text>
        <dbReference type="Rhea" id="RHEA:36167"/>
        <dbReference type="ChEBI" id="CHEBI:15377"/>
        <dbReference type="ChEBI" id="CHEBI:18274"/>
        <dbReference type="ChEBI" id="CHEBI:43474"/>
        <dbReference type="ChEBI" id="CHEBI:65317"/>
        <dbReference type="EC" id="3.1.3.89"/>
    </reaction>
</comment>
<evidence type="ECO:0000259" key="8">
    <source>
        <dbReference type="SMART" id="SM00471"/>
    </source>
</evidence>
<comment type="cofactor">
    <cofactor evidence="3">
        <name>Co(2+)</name>
        <dbReference type="ChEBI" id="CHEBI:48828"/>
    </cofactor>
</comment>
<keyword evidence="6" id="KW-0479">Metal-binding</keyword>
<dbReference type="InterPro" id="IPR039356">
    <property type="entry name" value="YfbR/HDDC2"/>
</dbReference>
<accession>X0RYF0</accession>
<sequence length="193" mass="22322">MRNIINFLFEIGILKKTPRSGYQFLGTGNESVAEHSFRVAVIAYLLAKNEPKADMQKVVLMSLFHDFHEARTGDHNYVNKRYVTVNENKAVNDLAQKLPFGQEIVSLIDEFNSRETLEAQLSQDADQLDFILELKRQQDLGNISAAEWLRYSVKRLITDFAKKLADEIVTTDSSDWWFKKKEELWINGPNEHT</sequence>
<dbReference type="PANTHER" id="PTHR11845">
    <property type="entry name" value="5'-DEOXYNUCLEOTIDASE HDDC2"/>
    <property type="match status" value="1"/>
</dbReference>
<dbReference type="SMART" id="SM00471">
    <property type="entry name" value="HDc"/>
    <property type="match status" value="1"/>
</dbReference>
<dbReference type="EC" id="3.1.3.89" evidence="5"/>